<dbReference type="EMBL" id="BK015828">
    <property type="protein sequence ID" value="DAE27113.1"/>
    <property type="molecule type" value="Genomic_DNA"/>
</dbReference>
<keyword evidence="1" id="KW-0808">Transferase</keyword>
<dbReference type="GO" id="GO:0032259">
    <property type="term" value="P:methylation"/>
    <property type="evidence" value="ECO:0007669"/>
    <property type="project" value="UniProtKB-KW"/>
</dbReference>
<name>A0A8S5R7P5_9VIRU</name>
<keyword evidence="1" id="KW-0489">Methyltransferase</keyword>
<proteinExistence type="predicted"/>
<organism evidence="1">
    <name type="scientific">virus sp. ctxZT69</name>
    <dbReference type="NCBI Taxonomy" id="2826818"/>
    <lineage>
        <taxon>Viruses</taxon>
    </lineage>
</organism>
<sequence>MNVLIACEESQTVCKAFRELGHRAYSCDIQECSGGYPEWHICDDVLKYINGNTVFPLQDGTKRAVKGSWDLIIAHPPCTYLSFAGNKFFNAEIYGNMALEREVKRTEAAVFFMKIINANCEKIAVENPLGYMSRYYRKPDQIIHPYFFANGIDDRENYQLKRTCLWLKGLKPLEIVSDLPKPQPVKIRENGKRVYWCESMKHDKDRAKNRSKTFLAIAKAMADQWGGKVAKTESDFINIF</sequence>
<dbReference type="GO" id="GO:0008168">
    <property type="term" value="F:methyltransferase activity"/>
    <property type="evidence" value="ECO:0007669"/>
    <property type="project" value="UniProtKB-KW"/>
</dbReference>
<reference evidence="1" key="1">
    <citation type="journal article" date="2021" name="Proc. Natl. Acad. Sci. U.S.A.">
        <title>A Catalog of Tens of Thousands of Viruses from Human Metagenomes Reveals Hidden Associations with Chronic Diseases.</title>
        <authorList>
            <person name="Tisza M.J."/>
            <person name="Buck C.B."/>
        </authorList>
    </citation>
    <scope>NUCLEOTIDE SEQUENCE</scope>
    <source>
        <strain evidence="1">CtxZT69</strain>
    </source>
</reference>
<protein>
    <submittedName>
        <fullName evidence="1">Cytosine specific methyltransferase</fullName>
    </submittedName>
</protein>
<accession>A0A8S5R7P5</accession>
<evidence type="ECO:0000313" key="1">
    <source>
        <dbReference type="EMBL" id="DAE27113.1"/>
    </source>
</evidence>